<dbReference type="PANTHER" id="PTHR12356">
    <property type="entry name" value="NUCLEAR MOVEMENT PROTEIN NUDC"/>
    <property type="match status" value="1"/>
</dbReference>
<evidence type="ECO:0000313" key="6">
    <source>
        <dbReference type="EMBL" id="KAG5175396.1"/>
    </source>
</evidence>
<evidence type="ECO:0000256" key="4">
    <source>
        <dbReference type="SAM" id="SignalP"/>
    </source>
</evidence>
<dbReference type="GO" id="GO:0051082">
    <property type="term" value="F:unfolded protein binding"/>
    <property type="evidence" value="ECO:0007669"/>
    <property type="project" value="TreeGrafter"/>
</dbReference>
<dbReference type="EMBL" id="JAFCMP010000550">
    <property type="protein sequence ID" value="KAG5175396.1"/>
    <property type="molecule type" value="Genomic_DNA"/>
</dbReference>
<dbReference type="InterPro" id="IPR007052">
    <property type="entry name" value="CS_dom"/>
</dbReference>
<sequence>MRRAVLCLACVFHSAYIRRGSAFLTASTQCGRSALERRRPNLWRLHETGTGWTDVYSWVEKDDDLEVRINLGQGVTARDLEVDIRRSSVKVSVLEAPLLQGEWQGKVSASSSFWTTEEMAGGDRQLYLHLEKADDDDHGGLWMGVLRNEDPLTTQLLYGEYKESDEDFDVDEYVQSLGGVNPDAVDETMFAGLADTLKEGMMGQVQARGGSADAGSRPPEDVVVDVGDSDSDSTGFDSPEERLDRMFDEAVEAGLMVKEGQGEEGLDSEDFEGVAFTDSDEFKAADDSEVGACADAQ</sequence>
<gene>
    <name evidence="6" type="ORF">JKP88DRAFT_228932</name>
</gene>
<dbReference type="Gene3D" id="2.60.40.790">
    <property type="match status" value="1"/>
</dbReference>
<feature type="signal peptide" evidence="4">
    <location>
        <begin position="1"/>
        <end position="22"/>
    </location>
</feature>
<reference evidence="6" key="1">
    <citation type="submission" date="2021-02" db="EMBL/GenBank/DDBJ databases">
        <title>First Annotated Genome of the Yellow-green Alga Tribonema minus.</title>
        <authorList>
            <person name="Mahan K.M."/>
        </authorList>
    </citation>
    <scope>NUCLEOTIDE SEQUENCE</scope>
    <source>
        <strain evidence="6">UTEX B ZZ1240</strain>
    </source>
</reference>
<feature type="domain" description="CS" evidence="5">
    <location>
        <begin position="51"/>
        <end position="146"/>
    </location>
</feature>
<feature type="region of interest" description="Disordered" evidence="3">
    <location>
        <begin position="206"/>
        <end position="240"/>
    </location>
</feature>
<dbReference type="InterPro" id="IPR037898">
    <property type="entry name" value="NudC_fam"/>
</dbReference>
<comment type="subcellular location">
    <subcellularLocation>
        <location evidence="1">Cytoplasm</location>
    </subcellularLocation>
</comment>
<dbReference type="CDD" id="cd06467">
    <property type="entry name" value="p23_NUDC_like"/>
    <property type="match status" value="1"/>
</dbReference>
<dbReference type="Pfam" id="PF04969">
    <property type="entry name" value="CS"/>
    <property type="match status" value="1"/>
</dbReference>
<dbReference type="PANTHER" id="PTHR12356:SF3">
    <property type="entry name" value="NUCLEAR MIGRATION PROTEIN NUDC"/>
    <property type="match status" value="1"/>
</dbReference>
<keyword evidence="2" id="KW-0963">Cytoplasm</keyword>
<evidence type="ECO:0000256" key="2">
    <source>
        <dbReference type="ARBA" id="ARBA00022490"/>
    </source>
</evidence>
<proteinExistence type="predicted"/>
<dbReference type="PROSITE" id="PS51203">
    <property type="entry name" value="CS"/>
    <property type="match status" value="1"/>
</dbReference>
<dbReference type="OrthoDB" id="428655at2759"/>
<dbReference type="AlphaFoldDB" id="A0A835YH47"/>
<dbReference type="GO" id="GO:0006457">
    <property type="term" value="P:protein folding"/>
    <property type="evidence" value="ECO:0007669"/>
    <property type="project" value="TreeGrafter"/>
</dbReference>
<dbReference type="Proteomes" id="UP000664859">
    <property type="component" value="Unassembled WGS sequence"/>
</dbReference>
<evidence type="ECO:0000313" key="7">
    <source>
        <dbReference type="Proteomes" id="UP000664859"/>
    </source>
</evidence>
<dbReference type="InterPro" id="IPR008978">
    <property type="entry name" value="HSP20-like_chaperone"/>
</dbReference>
<name>A0A835YH47_9STRA</name>
<protein>
    <recommendedName>
        <fullName evidence="5">CS domain-containing protein</fullName>
    </recommendedName>
</protein>
<accession>A0A835YH47</accession>
<keyword evidence="4" id="KW-0732">Signal</keyword>
<dbReference type="GO" id="GO:0005737">
    <property type="term" value="C:cytoplasm"/>
    <property type="evidence" value="ECO:0007669"/>
    <property type="project" value="UniProtKB-SubCell"/>
</dbReference>
<organism evidence="6 7">
    <name type="scientific">Tribonema minus</name>
    <dbReference type="NCBI Taxonomy" id="303371"/>
    <lineage>
        <taxon>Eukaryota</taxon>
        <taxon>Sar</taxon>
        <taxon>Stramenopiles</taxon>
        <taxon>Ochrophyta</taxon>
        <taxon>PX clade</taxon>
        <taxon>Xanthophyceae</taxon>
        <taxon>Tribonematales</taxon>
        <taxon>Tribonemataceae</taxon>
        <taxon>Tribonema</taxon>
    </lineage>
</organism>
<evidence type="ECO:0000259" key="5">
    <source>
        <dbReference type="PROSITE" id="PS51203"/>
    </source>
</evidence>
<feature type="chain" id="PRO_5032854660" description="CS domain-containing protein" evidence="4">
    <location>
        <begin position="23"/>
        <end position="297"/>
    </location>
</feature>
<comment type="caution">
    <text evidence="6">The sequence shown here is derived from an EMBL/GenBank/DDBJ whole genome shotgun (WGS) entry which is preliminary data.</text>
</comment>
<evidence type="ECO:0000256" key="3">
    <source>
        <dbReference type="SAM" id="MobiDB-lite"/>
    </source>
</evidence>
<keyword evidence="7" id="KW-1185">Reference proteome</keyword>
<dbReference type="SUPFAM" id="SSF49764">
    <property type="entry name" value="HSP20-like chaperones"/>
    <property type="match status" value="1"/>
</dbReference>
<evidence type="ECO:0000256" key="1">
    <source>
        <dbReference type="ARBA" id="ARBA00004496"/>
    </source>
</evidence>